<dbReference type="EMBL" id="CP075144">
    <property type="protein sequence ID" value="QWJ67731.1"/>
    <property type="molecule type" value="Genomic_DNA"/>
</dbReference>
<proteinExistence type="predicted"/>
<sequence length="74" mass="8037">MAISIGNTVTTNVCKSFNLLCIFSVPLGELINTNNLFDSNFLKNNNIYSTISSSGETPISDDFIQAKPCFPLST</sequence>
<reference evidence="2 3" key="1">
    <citation type="submission" date="2018-06" db="EMBL/GenBank/DDBJ databases">
        <authorList>
            <consortium name="Pathogen Informatics"/>
            <person name="Doyle S."/>
        </authorList>
    </citation>
    <scope>NUCLEOTIDE SEQUENCE [LARGE SCALE GENOMIC DNA]</scope>
    <source>
        <strain evidence="2 3">NCTC10060</strain>
    </source>
</reference>
<reference evidence="1" key="2">
    <citation type="submission" date="2018-07" db="EMBL/GenBank/DDBJ databases">
        <authorList>
            <consortium name="GenomeTrakr network: Whole genome sequencing for foodborne pathogen traceback"/>
        </authorList>
    </citation>
    <scope>NUCLEOTIDE SEQUENCE</scope>
    <source>
        <strain evidence="1">CFSAN030538</strain>
    </source>
</reference>
<organism evidence="2 3">
    <name type="scientific">Salmonella diarizonae</name>
    <dbReference type="NCBI Taxonomy" id="59204"/>
    <lineage>
        <taxon>Bacteria</taxon>
        <taxon>Pseudomonadati</taxon>
        <taxon>Pseudomonadota</taxon>
        <taxon>Gammaproteobacteria</taxon>
        <taxon>Enterobacterales</taxon>
        <taxon>Enterobacteriaceae</taxon>
        <taxon>Salmonella</taxon>
    </lineage>
</organism>
<dbReference type="Proteomes" id="UP000254633">
    <property type="component" value="Unassembled WGS sequence"/>
</dbReference>
<dbReference type="RefSeq" id="WP_134949990.1">
    <property type="nucleotide sequence ID" value="NZ_CP117188.1"/>
</dbReference>
<gene>
    <name evidence="1" type="ORF">ABB53_013080</name>
    <name evidence="2" type="ORF">NCTC10060_02551</name>
</gene>
<evidence type="ECO:0000313" key="3">
    <source>
        <dbReference type="Proteomes" id="UP000254633"/>
    </source>
</evidence>
<dbReference type="AlphaFoldDB" id="A0A379TYA1"/>
<protein>
    <submittedName>
        <fullName evidence="2">Uncharacterized protein</fullName>
    </submittedName>
</protein>
<dbReference type="EMBL" id="UGXH01000003">
    <property type="protein sequence ID" value="SUG55413.1"/>
    <property type="molecule type" value="Genomic_DNA"/>
</dbReference>
<evidence type="ECO:0000313" key="2">
    <source>
        <dbReference type="EMBL" id="SUG55413.1"/>
    </source>
</evidence>
<evidence type="ECO:0000313" key="1">
    <source>
        <dbReference type="EMBL" id="QWJ67731.1"/>
    </source>
</evidence>
<accession>A0A379TYA1</accession>
<name>A0A379TYA1_SALDZ</name>
<reference evidence="1" key="3">
    <citation type="submission" date="2021-05" db="EMBL/GenBank/DDBJ databases">
        <title>Whole genome PacBio Sequel sequence of Salmonella enterica subsp. enterica.</title>
        <authorList>
            <person name="Hoffmann M."/>
            <person name="Balkey M."/>
            <person name="Luo Y."/>
        </authorList>
    </citation>
    <scope>NUCLEOTIDE SEQUENCE</scope>
    <source>
        <strain evidence="1">CFSAN030538</strain>
    </source>
</reference>